<dbReference type="EMBL" id="BPVZ01000095">
    <property type="protein sequence ID" value="GKV32395.1"/>
    <property type="molecule type" value="Genomic_DNA"/>
</dbReference>
<evidence type="ECO:0000313" key="2">
    <source>
        <dbReference type="Proteomes" id="UP001054252"/>
    </source>
</evidence>
<reference evidence="1 2" key="1">
    <citation type="journal article" date="2021" name="Commun. Biol.">
        <title>The genome of Shorea leprosula (Dipterocarpaceae) highlights the ecological relevance of drought in aseasonal tropical rainforests.</title>
        <authorList>
            <person name="Ng K.K.S."/>
            <person name="Kobayashi M.J."/>
            <person name="Fawcett J.A."/>
            <person name="Hatakeyama M."/>
            <person name="Paape T."/>
            <person name="Ng C.H."/>
            <person name="Ang C.C."/>
            <person name="Tnah L.H."/>
            <person name="Lee C.T."/>
            <person name="Nishiyama T."/>
            <person name="Sese J."/>
            <person name="O'Brien M.J."/>
            <person name="Copetti D."/>
            <person name="Mohd Noor M.I."/>
            <person name="Ong R.C."/>
            <person name="Putra M."/>
            <person name="Sireger I.Z."/>
            <person name="Indrioko S."/>
            <person name="Kosugi Y."/>
            <person name="Izuno A."/>
            <person name="Isagi Y."/>
            <person name="Lee S.L."/>
            <person name="Shimizu K.K."/>
        </authorList>
    </citation>
    <scope>NUCLEOTIDE SEQUENCE [LARGE SCALE GENOMIC DNA]</scope>
    <source>
        <strain evidence="1">214</strain>
    </source>
</reference>
<keyword evidence="2" id="KW-1185">Reference proteome</keyword>
<accession>A0AAV5L554</accession>
<comment type="caution">
    <text evidence="1">The sequence shown here is derived from an EMBL/GenBank/DDBJ whole genome shotgun (WGS) entry which is preliminary data.</text>
</comment>
<protein>
    <submittedName>
        <fullName evidence="1">Uncharacterized protein</fullName>
    </submittedName>
</protein>
<organism evidence="1 2">
    <name type="scientific">Rubroshorea leprosula</name>
    <dbReference type="NCBI Taxonomy" id="152421"/>
    <lineage>
        <taxon>Eukaryota</taxon>
        <taxon>Viridiplantae</taxon>
        <taxon>Streptophyta</taxon>
        <taxon>Embryophyta</taxon>
        <taxon>Tracheophyta</taxon>
        <taxon>Spermatophyta</taxon>
        <taxon>Magnoliopsida</taxon>
        <taxon>eudicotyledons</taxon>
        <taxon>Gunneridae</taxon>
        <taxon>Pentapetalae</taxon>
        <taxon>rosids</taxon>
        <taxon>malvids</taxon>
        <taxon>Malvales</taxon>
        <taxon>Dipterocarpaceae</taxon>
        <taxon>Rubroshorea</taxon>
    </lineage>
</organism>
<evidence type="ECO:0000313" key="1">
    <source>
        <dbReference type="EMBL" id="GKV32395.1"/>
    </source>
</evidence>
<dbReference type="Proteomes" id="UP001054252">
    <property type="component" value="Unassembled WGS sequence"/>
</dbReference>
<proteinExistence type="predicted"/>
<gene>
    <name evidence="1" type="ORF">SLEP1_g41005</name>
</gene>
<sequence>MVKNSKIHEKNCIFGKRIDDLLKKSEGQRPAEGYKVLPNSVPSGSDILPRFSFPKICFHIHEALDSFQLHHGIPCMEAASVSGFLRAKKKRRFGNSGFLLGLRGRGWLRC</sequence>
<name>A0AAV5L554_9ROSI</name>
<dbReference type="AlphaFoldDB" id="A0AAV5L554"/>